<dbReference type="AlphaFoldDB" id="A0A517P6K0"/>
<name>A0A517P6K0_9PLAN</name>
<evidence type="ECO:0000313" key="3">
    <source>
        <dbReference type="Proteomes" id="UP000318741"/>
    </source>
</evidence>
<proteinExistence type="predicted"/>
<protein>
    <submittedName>
        <fullName evidence="2">Uncharacterized protein</fullName>
    </submittedName>
</protein>
<evidence type="ECO:0000256" key="1">
    <source>
        <dbReference type="SAM" id="MobiDB-lite"/>
    </source>
</evidence>
<gene>
    <name evidence="2" type="ORF">CA12_10740</name>
</gene>
<feature type="region of interest" description="Disordered" evidence="1">
    <location>
        <begin position="1"/>
        <end position="37"/>
    </location>
</feature>
<organism evidence="2 3">
    <name type="scientific">Alienimonas californiensis</name>
    <dbReference type="NCBI Taxonomy" id="2527989"/>
    <lineage>
        <taxon>Bacteria</taxon>
        <taxon>Pseudomonadati</taxon>
        <taxon>Planctomycetota</taxon>
        <taxon>Planctomycetia</taxon>
        <taxon>Planctomycetales</taxon>
        <taxon>Planctomycetaceae</taxon>
        <taxon>Alienimonas</taxon>
    </lineage>
</organism>
<dbReference type="Proteomes" id="UP000318741">
    <property type="component" value="Chromosome"/>
</dbReference>
<evidence type="ECO:0000313" key="2">
    <source>
        <dbReference type="EMBL" id="QDT14994.1"/>
    </source>
</evidence>
<sequence>MTHAGSGLNGDDGGGEVRHASDTPPIAGCLPQSAKKPDDALNSFVRLRFRGTGEPLGAAKPQADVGNAIRSLTLNPRQEPADGVRR</sequence>
<dbReference type="EMBL" id="CP036265">
    <property type="protein sequence ID" value="QDT14994.1"/>
    <property type="molecule type" value="Genomic_DNA"/>
</dbReference>
<keyword evidence="3" id="KW-1185">Reference proteome</keyword>
<accession>A0A517P6K0</accession>
<dbReference type="KEGG" id="acaf:CA12_10740"/>
<reference evidence="2 3" key="1">
    <citation type="submission" date="2019-02" db="EMBL/GenBank/DDBJ databases">
        <title>Deep-cultivation of Planctomycetes and their phenomic and genomic characterization uncovers novel biology.</title>
        <authorList>
            <person name="Wiegand S."/>
            <person name="Jogler M."/>
            <person name="Boedeker C."/>
            <person name="Pinto D."/>
            <person name="Vollmers J."/>
            <person name="Rivas-Marin E."/>
            <person name="Kohn T."/>
            <person name="Peeters S.H."/>
            <person name="Heuer A."/>
            <person name="Rast P."/>
            <person name="Oberbeckmann S."/>
            <person name="Bunk B."/>
            <person name="Jeske O."/>
            <person name="Meyerdierks A."/>
            <person name="Storesund J.E."/>
            <person name="Kallscheuer N."/>
            <person name="Luecker S."/>
            <person name="Lage O.M."/>
            <person name="Pohl T."/>
            <person name="Merkel B.J."/>
            <person name="Hornburger P."/>
            <person name="Mueller R.-W."/>
            <person name="Bruemmer F."/>
            <person name="Labrenz M."/>
            <person name="Spormann A.M."/>
            <person name="Op den Camp H."/>
            <person name="Overmann J."/>
            <person name="Amann R."/>
            <person name="Jetten M.S.M."/>
            <person name="Mascher T."/>
            <person name="Medema M.H."/>
            <person name="Devos D.P."/>
            <person name="Kaster A.-K."/>
            <person name="Ovreas L."/>
            <person name="Rohde M."/>
            <person name="Galperin M.Y."/>
            <person name="Jogler C."/>
        </authorList>
    </citation>
    <scope>NUCLEOTIDE SEQUENCE [LARGE SCALE GENOMIC DNA]</scope>
    <source>
        <strain evidence="2 3">CA12</strain>
    </source>
</reference>